<evidence type="ECO:0000313" key="8">
    <source>
        <dbReference type="Proteomes" id="UP001345219"/>
    </source>
</evidence>
<dbReference type="InterPro" id="IPR012921">
    <property type="entry name" value="SPOC_C"/>
</dbReference>
<feature type="region of interest" description="Disordered" evidence="5">
    <location>
        <begin position="694"/>
        <end position="720"/>
    </location>
</feature>
<dbReference type="CDD" id="cd21546">
    <property type="entry name" value="SPOC_FPA-like"/>
    <property type="match status" value="1"/>
</dbReference>
<dbReference type="GO" id="GO:0005634">
    <property type="term" value="C:nucleus"/>
    <property type="evidence" value="ECO:0007669"/>
    <property type="project" value="UniProtKB-SubCell"/>
</dbReference>
<dbReference type="FunFam" id="3.30.70.330:FF:000522">
    <property type="entry name" value="RNA recognition motif (RRM)-containing protein"/>
    <property type="match status" value="1"/>
</dbReference>
<organism evidence="7 8">
    <name type="scientific">Trapa incisa</name>
    <dbReference type="NCBI Taxonomy" id="236973"/>
    <lineage>
        <taxon>Eukaryota</taxon>
        <taxon>Viridiplantae</taxon>
        <taxon>Streptophyta</taxon>
        <taxon>Embryophyta</taxon>
        <taxon>Tracheophyta</taxon>
        <taxon>Spermatophyta</taxon>
        <taxon>Magnoliopsida</taxon>
        <taxon>eudicotyledons</taxon>
        <taxon>Gunneridae</taxon>
        <taxon>Pentapetalae</taxon>
        <taxon>rosids</taxon>
        <taxon>malvids</taxon>
        <taxon>Myrtales</taxon>
        <taxon>Lythraceae</taxon>
        <taxon>Trapa</taxon>
    </lineage>
</organism>
<dbReference type="CDD" id="cd00590">
    <property type="entry name" value="RRM_SF"/>
    <property type="match status" value="2"/>
</dbReference>
<feature type="compositionally biased region" description="Polar residues" evidence="5">
    <location>
        <begin position="621"/>
        <end position="649"/>
    </location>
</feature>
<dbReference type="GO" id="GO:0003723">
    <property type="term" value="F:RNA binding"/>
    <property type="evidence" value="ECO:0007669"/>
    <property type="project" value="UniProtKB-UniRule"/>
</dbReference>
<dbReference type="AlphaFoldDB" id="A0AAN7L670"/>
<feature type="region of interest" description="Disordered" evidence="5">
    <location>
        <begin position="755"/>
        <end position="785"/>
    </location>
</feature>
<dbReference type="Gene3D" id="3.30.70.330">
    <property type="match status" value="2"/>
</dbReference>
<dbReference type="Proteomes" id="UP001345219">
    <property type="component" value="Chromosome 18"/>
</dbReference>
<evidence type="ECO:0000256" key="5">
    <source>
        <dbReference type="SAM" id="MobiDB-lite"/>
    </source>
</evidence>
<dbReference type="SUPFAM" id="SSF54928">
    <property type="entry name" value="RNA-binding domain, RBD"/>
    <property type="match status" value="2"/>
</dbReference>
<dbReference type="InterPro" id="IPR035979">
    <property type="entry name" value="RBD_domain_sf"/>
</dbReference>
<proteinExistence type="predicted"/>
<reference evidence="7 8" key="1">
    <citation type="journal article" date="2023" name="Hortic Res">
        <title>Pangenome of water caltrop reveals structural variations and asymmetric subgenome divergence after allopolyploidization.</title>
        <authorList>
            <person name="Zhang X."/>
            <person name="Chen Y."/>
            <person name="Wang L."/>
            <person name="Yuan Y."/>
            <person name="Fang M."/>
            <person name="Shi L."/>
            <person name="Lu R."/>
            <person name="Comes H.P."/>
            <person name="Ma Y."/>
            <person name="Chen Y."/>
            <person name="Huang G."/>
            <person name="Zhou Y."/>
            <person name="Zheng Z."/>
            <person name="Qiu Y."/>
        </authorList>
    </citation>
    <scope>NUCLEOTIDE SEQUENCE [LARGE SCALE GENOMIC DNA]</scope>
    <source>
        <tissue evidence="7">Roots</tissue>
    </source>
</reference>
<name>A0AAN7L670_9MYRT</name>
<feature type="region of interest" description="Disordered" evidence="5">
    <location>
        <begin position="621"/>
        <end position="660"/>
    </location>
</feature>
<dbReference type="PROSITE" id="PS50102">
    <property type="entry name" value="RRM"/>
    <property type="match status" value="2"/>
</dbReference>
<evidence type="ECO:0000259" key="6">
    <source>
        <dbReference type="PROSITE" id="PS50102"/>
    </source>
</evidence>
<feature type="region of interest" description="Disordered" evidence="5">
    <location>
        <begin position="77"/>
        <end position="135"/>
    </location>
</feature>
<accession>A0AAN7L670</accession>
<feature type="domain" description="RRM" evidence="6">
    <location>
        <begin position="139"/>
        <end position="212"/>
    </location>
</feature>
<protein>
    <recommendedName>
        <fullName evidence="6">RRM domain-containing protein</fullName>
    </recommendedName>
</protein>
<comment type="subcellular location">
    <subcellularLocation>
        <location evidence="1">Nucleus</location>
    </subcellularLocation>
</comment>
<feature type="compositionally biased region" description="Basic and acidic residues" evidence="5">
    <location>
        <begin position="77"/>
        <end position="112"/>
    </location>
</feature>
<feature type="compositionally biased region" description="Low complexity" evidence="5">
    <location>
        <begin position="650"/>
        <end position="660"/>
    </location>
</feature>
<feature type="compositionally biased region" description="Polar residues" evidence="5">
    <location>
        <begin position="760"/>
        <end position="775"/>
    </location>
</feature>
<dbReference type="InterPro" id="IPR012677">
    <property type="entry name" value="Nucleotide-bd_a/b_plait_sf"/>
</dbReference>
<evidence type="ECO:0000256" key="1">
    <source>
        <dbReference type="ARBA" id="ARBA00004123"/>
    </source>
</evidence>
<evidence type="ECO:0000256" key="3">
    <source>
        <dbReference type="ARBA" id="ARBA00023242"/>
    </source>
</evidence>
<gene>
    <name evidence="7" type="ORF">SAY87_023407</name>
</gene>
<evidence type="ECO:0000256" key="2">
    <source>
        <dbReference type="ARBA" id="ARBA00022884"/>
    </source>
</evidence>
<keyword evidence="3" id="KW-0539">Nucleus</keyword>
<feature type="domain" description="RRM" evidence="6">
    <location>
        <begin position="6"/>
        <end position="78"/>
    </location>
</feature>
<evidence type="ECO:0000256" key="4">
    <source>
        <dbReference type="PROSITE-ProRule" id="PRU00176"/>
    </source>
</evidence>
<comment type="caution">
    <text evidence="7">The sequence shown here is derived from an EMBL/GenBank/DDBJ whole genome shotgun (WGS) entry which is preliminary data.</text>
</comment>
<dbReference type="Pfam" id="PF07744">
    <property type="entry name" value="SPOC"/>
    <property type="match status" value="1"/>
</dbReference>
<dbReference type="EMBL" id="JAXIOK010000003">
    <property type="protein sequence ID" value="KAK4775446.1"/>
    <property type="molecule type" value="Genomic_DNA"/>
</dbReference>
<dbReference type="Pfam" id="PF00076">
    <property type="entry name" value="RRM_1"/>
    <property type="match status" value="2"/>
</dbReference>
<dbReference type="PANTHER" id="PTHR23189">
    <property type="entry name" value="RNA RECOGNITION MOTIF-CONTAINING"/>
    <property type="match status" value="1"/>
</dbReference>
<keyword evidence="8" id="KW-1185">Reference proteome</keyword>
<sequence length="807" mass="89562">MAPASRHIWVGNLPHSITEDDIAHLFSRFGDITRIAFLPGRSYAFIDLGNTDEAISAMKALDGFVVAGNPLRVEFTKDKSSAPSHYEDYSKKRDPPRNSERASSFSEKDFSKFHRGSPDQYHLEKSKNNDKSSESEPSEVLWIGFPAQLKVDETILRKAFSPFGEIEKITAFPGRTYAFIRFRDLIAACRAKETLQGKLFGNPRVHICFAKSESGVGSHGMKSTLSGSLSPRLKSKGEEYGGMRSPRYASNSGLEDPDIYNMNRRGISRSSADRSFGFDQRRFSEERSDIGFSPYAYGVHDSPVREKRGSFLYSSQTSHDFDPWDLPEETDLFPGAKRPRTSAFPPDNELSEYDFSDLKRERQALPRVISGFIQSEPFDRKPRHLIKHQDMSDRLSNSISPYGEKIDPSRPYYDDVRAGPGPQQSISIERKRVTPELKSLKDWKWEGTIAKGGNPICRARCFPVGKAPDMLLPEFLNCTARTSLDMLAKHYYQATGAWVIFFVPGSDADMGFYNEFMHYLEEKQRAAVAKLDDRTTMFLVPPSDFSQKVLKVAGNLSISGVILRLENTPASRVGPLHHFDEVREQRDLPELLRSGQEGLSYSATDVGASLNPISRQNLTSHYIPSSASGSRSMQSEISAPGQETTSSAQFPSGSFDFPSSSNVSAALQEMKASSCPSIPNPELLAQLTSSLFGQQRQPTSVQNVPMLTQNQPDNPFRTPEGYNFSSIRASSEIQQLQPQHQSNFSTIAPSAAAVPGELQTGGTSQGNQQVLNSGPVQEGENDPQKRLQATLQLAAALLQQIQQGKGT</sequence>
<feature type="compositionally biased region" description="Polar residues" evidence="5">
    <location>
        <begin position="694"/>
        <end position="713"/>
    </location>
</feature>
<keyword evidence="2 4" id="KW-0694">RNA-binding</keyword>
<dbReference type="InterPro" id="IPR000504">
    <property type="entry name" value="RRM_dom"/>
</dbReference>
<dbReference type="SMART" id="SM00360">
    <property type="entry name" value="RRM"/>
    <property type="match status" value="2"/>
</dbReference>
<evidence type="ECO:0000313" key="7">
    <source>
        <dbReference type="EMBL" id="KAK4775446.1"/>
    </source>
</evidence>
<feature type="compositionally biased region" description="Basic and acidic residues" evidence="5">
    <location>
        <begin position="121"/>
        <end position="134"/>
    </location>
</feature>